<accession>A0A9W9J4C8</accession>
<evidence type="ECO:0000313" key="4">
    <source>
        <dbReference type="EMBL" id="KAJ5190408.1"/>
    </source>
</evidence>
<dbReference type="InterPro" id="IPR046868">
    <property type="entry name" value="BAR_4"/>
</dbReference>
<keyword evidence="1" id="KW-0597">Phosphoprotein</keyword>
<dbReference type="InterPro" id="IPR011993">
    <property type="entry name" value="PH-like_dom_sf"/>
</dbReference>
<feature type="region of interest" description="Disordered" evidence="2">
    <location>
        <begin position="715"/>
        <end position="792"/>
    </location>
</feature>
<dbReference type="InterPro" id="IPR046869">
    <property type="entry name" value="SLM1/RGC1-like_PH"/>
</dbReference>
<feature type="compositionally biased region" description="Low complexity" evidence="2">
    <location>
        <begin position="734"/>
        <end position="751"/>
    </location>
</feature>
<dbReference type="InterPro" id="IPR043453">
    <property type="entry name" value="Slm1_PH"/>
</dbReference>
<dbReference type="RefSeq" id="XP_058303348.1">
    <property type="nucleotide sequence ID" value="XM_058456449.1"/>
</dbReference>
<feature type="region of interest" description="Disordered" evidence="2">
    <location>
        <begin position="603"/>
        <end position="632"/>
    </location>
</feature>
<dbReference type="Proteomes" id="UP001150904">
    <property type="component" value="Unassembled WGS sequence"/>
</dbReference>
<dbReference type="EMBL" id="JAPQKR010000016">
    <property type="protein sequence ID" value="KAJ5190408.1"/>
    <property type="molecule type" value="Genomic_DNA"/>
</dbReference>
<dbReference type="Pfam" id="PF20399">
    <property type="entry name" value="PH_20"/>
    <property type="match status" value="1"/>
</dbReference>
<gene>
    <name evidence="4" type="ORF">N7498_009393</name>
</gene>
<dbReference type="OrthoDB" id="5598057at2759"/>
<dbReference type="PANTHER" id="PTHR31941">
    <property type="entry name" value="CYTOSKELETAL SIGNALING PROTEIN SLM1"/>
    <property type="match status" value="1"/>
</dbReference>
<dbReference type="InterPro" id="IPR001849">
    <property type="entry name" value="PH_domain"/>
</dbReference>
<dbReference type="PROSITE" id="PS50003">
    <property type="entry name" value="PH_DOMAIN"/>
    <property type="match status" value="1"/>
</dbReference>
<protein>
    <recommendedName>
        <fullName evidence="3">PH domain-containing protein</fullName>
    </recommendedName>
</protein>
<keyword evidence="5" id="KW-1185">Reference proteome</keyword>
<proteinExistence type="predicted"/>
<evidence type="ECO:0000256" key="2">
    <source>
        <dbReference type="SAM" id="MobiDB-lite"/>
    </source>
</evidence>
<evidence type="ECO:0000259" key="3">
    <source>
        <dbReference type="PROSITE" id="PS50003"/>
    </source>
</evidence>
<feature type="domain" description="PH" evidence="3">
    <location>
        <begin position="427"/>
        <end position="532"/>
    </location>
</feature>
<feature type="compositionally biased region" description="Polar residues" evidence="2">
    <location>
        <begin position="89"/>
        <end position="102"/>
    </location>
</feature>
<sequence>MAMAARPQTPVHDAYMPSQSNDPGLLNRGYGSLRASSRPSSYAGNSPAFHYSHGAVDQSPAPHNPRFKEDFETASHRSSVVLDGPGIQRSASQMSGAPSRSSTLRKKASLSKKGSLRRNGSRRSMRAGSVRSLSLGDREKYNADGTEDMNSAFAVPVPTTGNPTEVLANRFQAWRKILKDLILFFKEIQKSYETRSKLFLSASNVMNNQSIPPGFLQSGGLADATEILQGFHRQGYHEANKAVEVEIEVISQLTGLRSDLQKKTKEIKSLSGDFKNTVEKEIDGTRKAVRNLHESLGLVDTDASATSGKNDPFLMRLNVERQLEKQIEEENYLHRAFLNLENSGRELESIVVSEIQKAYNAYASILKREADEAYDTVEKLRAGPISMPQDHEWNEFVANTEELVDPRIPLRNLESITYDGKDHPAAAEVRAGMLERKSKYLKSYTPGWYVLSPTHLHEYKSADRVAWQTPVMSLYLPEQKLGSHSQEDSSSHKFMLKGRQTGAMHRGHSWVFRAESHETMMSWYEDIESLSNKTGEARNAFVRRHVRSVSGMSTNSEVMEDDEADRTPYSAESVVLGQERPTSASRQPGGAFPSDVQIDRHLQAPLSPSSGDSSAGRDMIAAAGSYPDGSTLEDNSRFYARDADNASSQAAMNSPANRPKVLQHDSYYGEWIGPAAIMAKQRQNEQVEAAKADNREIRSDGDHNSVAAMSGVAMAERRDQSAPPNVARRESVSTAPTNTNNTDYTNHTNPTVATSVDTKDSGVAGLGAGQSNGPEDVTESPGTGTKPMWDMSRPKQDSVVALDMKIPGRFPPTNVAA</sequence>
<evidence type="ECO:0000313" key="5">
    <source>
        <dbReference type="Proteomes" id="UP001150904"/>
    </source>
</evidence>
<comment type="caution">
    <text evidence="4">The sequence shown here is derived from an EMBL/GenBank/DDBJ whole genome shotgun (WGS) entry which is preliminary data.</text>
</comment>
<name>A0A9W9J4C8_9EURO</name>
<evidence type="ECO:0000256" key="1">
    <source>
        <dbReference type="ARBA" id="ARBA00022553"/>
    </source>
</evidence>
<dbReference type="AlphaFoldDB" id="A0A9W9J4C8"/>
<feature type="compositionally biased region" description="Basic residues" evidence="2">
    <location>
        <begin position="103"/>
        <end position="125"/>
    </location>
</feature>
<organism evidence="4 5">
    <name type="scientific">Penicillium cinerascens</name>
    <dbReference type="NCBI Taxonomy" id="70096"/>
    <lineage>
        <taxon>Eukaryota</taxon>
        <taxon>Fungi</taxon>
        <taxon>Dikarya</taxon>
        <taxon>Ascomycota</taxon>
        <taxon>Pezizomycotina</taxon>
        <taxon>Eurotiomycetes</taxon>
        <taxon>Eurotiomycetidae</taxon>
        <taxon>Eurotiales</taxon>
        <taxon>Aspergillaceae</taxon>
        <taxon>Penicillium</taxon>
    </lineage>
</organism>
<reference evidence="4" key="1">
    <citation type="submission" date="2022-12" db="EMBL/GenBank/DDBJ databases">
        <authorList>
            <person name="Petersen C."/>
        </authorList>
    </citation>
    <scope>NUCLEOTIDE SEQUENCE</scope>
    <source>
        <strain evidence="4">IBT 15544</strain>
    </source>
</reference>
<dbReference type="SUPFAM" id="SSF50729">
    <property type="entry name" value="PH domain-like"/>
    <property type="match status" value="1"/>
</dbReference>
<dbReference type="PANTHER" id="PTHR31941:SF16">
    <property type="entry name" value="PHOSPHATIDYLINOSITOL 4,5-BISPHOSPHATE-BINDING PROTEIN SLM1-RELATED"/>
    <property type="match status" value="1"/>
</dbReference>
<dbReference type="GeneID" id="83183750"/>
<feature type="compositionally biased region" description="Basic and acidic residues" evidence="2">
    <location>
        <begin position="66"/>
        <end position="75"/>
    </location>
</feature>
<reference evidence="4" key="2">
    <citation type="journal article" date="2023" name="IMA Fungus">
        <title>Comparative genomic study of the Penicillium genus elucidates a diverse pangenome and 15 lateral gene transfer events.</title>
        <authorList>
            <person name="Petersen C."/>
            <person name="Sorensen T."/>
            <person name="Nielsen M.R."/>
            <person name="Sondergaard T.E."/>
            <person name="Sorensen J.L."/>
            <person name="Fitzpatrick D.A."/>
            <person name="Frisvad J.C."/>
            <person name="Nielsen K.L."/>
        </authorList>
    </citation>
    <scope>NUCLEOTIDE SEQUENCE</scope>
    <source>
        <strain evidence="4">IBT 15544</strain>
    </source>
</reference>
<dbReference type="Pfam" id="PF20400">
    <property type="entry name" value="BAR_4"/>
    <property type="match status" value="1"/>
</dbReference>
<feature type="compositionally biased region" description="Polar residues" evidence="2">
    <location>
        <begin position="34"/>
        <end position="44"/>
    </location>
</feature>
<dbReference type="SMART" id="SM00233">
    <property type="entry name" value="PH"/>
    <property type="match status" value="1"/>
</dbReference>
<dbReference type="CDD" id="cd13311">
    <property type="entry name" value="PH_Slm1"/>
    <property type="match status" value="1"/>
</dbReference>
<feature type="region of interest" description="Disordered" evidence="2">
    <location>
        <begin position="1"/>
        <end position="147"/>
    </location>
</feature>
<dbReference type="Gene3D" id="2.30.29.30">
    <property type="entry name" value="Pleckstrin-homology domain (PH domain)/Phosphotyrosine-binding domain (PTB)"/>
    <property type="match status" value="1"/>
</dbReference>